<organism evidence="3 4">
    <name type="scientific">Trypanosoma cruzi</name>
    <dbReference type="NCBI Taxonomy" id="5693"/>
    <lineage>
        <taxon>Eukaryota</taxon>
        <taxon>Discoba</taxon>
        <taxon>Euglenozoa</taxon>
        <taxon>Kinetoplastea</taxon>
        <taxon>Metakinetoplastina</taxon>
        <taxon>Trypanosomatida</taxon>
        <taxon>Trypanosomatidae</taxon>
        <taxon>Trypanosoma</taxon>
        <taxon>Schizotrypanum</taxon>
    </lineage>
</organism>
<dbReference type="InterPro" id="IPR020459">
    <property type="entry name" value="AMP-binding"/>
</dbReference>
<protein>
    <submittedName>
        <fullName evidence="3">Putative fatty acyl CoA synthetase</fullName>
    </submittedName>
</protein>
<dbReference type="PRINTS" id="PR00154">
    <property type="entry name" value="AMPBINDING"/>
</dbReference>
<dbReference type="PROSITE" id="PS00455">
    <property type="entry name" value="AMP_BINDING"/>
    <property type="match status" value="1"/>
</dbReference>
<dbReference type="SUPFAM" id="SSF56801">
    <property type="entry name" value="Acetyl-CoA synthetase-like"/>
    <property type="match status" value="1"/>
</dbReference>
<dbReference type="EMBL" id="PRFA01000206">
    <property type="protein sequence ID" value="PWU84718.1"/>
    <property type="molecule type" value="Genomic_DNA"/>
</dbReference>
<dbReference type="VEuPathDB" id="TriTrypDB:C4B63_206g21"/>
<dbReference type="VEuPathDB" id="TriTrypDB:TcCL_NonESM08359"/>
<dbReference type="VEuPathDB" id="TriTrypDB:Tc_MARK_3307"/>
<name>A0A2V2V5X7_TRYCR</name>
<evidence type="ECO:0000313" key="3">
    <source>
        <dbReference type="EMBL" id="PWU90926.1"/>
    </source>
</evidence>
<dbReference type="EMBL" id="PRFA01000047">
    <property type="protein sequence ID" value="PWU90926.1"/>
    <property type="molecule type" value="Genomic_DNA"/>
</dbReference>
<dbReference type="Gene3D" id="3.40.50.12780">
    <property type="entry name" value="N-terminal domain of ligase-like"/>
    <property type="match status" value="1"/>
</dbReference>
<evidence type="ECO:0000313" key="4">
    <source>
        <dbReference type="Proteomes" id="UP000246121"/>
    </source>
</evidence>
<dbReference type="AlphaFoldDB" id="A0A2V2V5X7"/>
<dbReference type="InterPro" id="IPR000873">
    <property type="entry name" value="AMP-dep_synth/lig_dom"/>
</dbReference>
<dbReference type="VEuPathDB" id="TriTrypDB:C3747_264g22"/>
<dbReference type="VEuPathDB" id="TriTrypDB:TcBrA4_0131370"/>
<dbReference type="GO" id="GO:0005783">
    <property type="term" value="C:endoplasmic reticulum"/>
    <property type="evidence" value="ECO:0007669"/>
    <property type="project" value="TreeGrafter"/>
</dbReference>
<evidence type="ECO:0000313" key="2">
    <source>
        <dbReference type="EMBL" id="PWU84718.1"/>
    </source>
</evidence>
<dbReference type="VEuPathDB" id="TriTrypDB:BCY84_00584"/>
<dbReference type="InterPro" id="IPR042099">
    <property type="entry name" value="ANL_N_sf"/>
</dbReference>
<dbReference type="GO" id="GO:0004467">
    <property type="term" value="F:long-chain fatty acid-CoA ligase activity"/>
    <property type="evidence" value="ECO:0007669"/>
    <property type="project" value="TreeGrafter"/>
</dbReference>
<dbReference type="VEuPathDB" id="TriTrypDB:TcCLB.506261.10"/>
<proteinExistence type="predicted"/>
<reference evidence="3 4" key="1">
    <citation type="journal article" date="2018" name="Microb. Genom.">
        <title>Expanding an expanded genome: long-read sequencing of Trypanosoma cruzi.</title>
        <authorList>
            <person name="Berna L."/>
            <person name="Rodriguez M."/>
            <person name="Chiribao M.L."/>
            <person name="Parodi-Talice A."/>
            <person name="Pita S."/>
            <person name="Rijo G."/>
            <person name="Alvarez-Valin F."/>
            <person name="Robello C."/>
        </authorList>
    </citation>
    <scope>NUCLEOTIDE SEQUENCE [LARGE SCALE GENOMIC DNA]</scope>
    <source>
        <strain evidence="3 4">Dm28c</strain>
    </source>
</reference>
<gene>
    <name evidence="2" type="ORF">C4B63_206g21</name>
    <name evidence="3" type="ORF">C4B63_47g115</name>
</gene>
<sequence length="703" mass="78691">MGGCVTSMMERQNERSLVDFSEYQEYMRLGKQSEPVPGTEKNNASAIYRVVGMSDEEHKKIVQSYYLSETPTQNVFKMCKERKNNTAMTYRVVENIERITSTDHTGKEKTMEVCVFEPERRNITYSQLWTSIEKLGKGLAEIGLQEGEKVAMYEETRWEWFCSIHAIWSRRMVAATVYANLGDDALAYALKETHCKAVICNGSNVLKLIGVLRKMGILGTIIIYLGSIPESTDTAGYTLYAWTDVLKKGEDSKVSVVNLPSSENCDDLALIMYTSGTTGNPKGVMHSHGSISAGFSALAHRVRDVLGEPNELETYCSYLPLAHIMELAVLSILFLRGCTICFGSPRTLSSTFAKPRGDFEEYRPVLVVGVPRIFDTVKKGVEAKLPPPGSLKRRVFDCAYQSRLKALKEGKDTPYYNARVFSQVRKALGGRVRVLLSGGGPMNPSTQEFVNVVFGMIIQGWGLTETVCCGGIQRTGNLEYVNVGPPLNSLEIRLLDTEEYKHTDKPEPRGEILLRGPFLFKGYYKQEEQTKEVIDNDGWFHTGDVGTIAPNGTICIVGRVKALAKNSNGEYIALETLEATYGANGLVTNNGVCVLVHPNRSYTVALGITTKDLVMKFVKENKIPGSFPAILENKEFRQKATESFQATARAAGRRSFEIVRHVRLLEEEWTPENDVLTAAMKLKRRVIEERYKELIKELFTEDF</sequence>
<dbReference type="VEuPathDB" id="TriTrypDB:ECC02_005284"/>
<dbReference type="VEuPathDB" id="TriTrypDB:TCSYLVIO_004512"/>
<dbReference type="PANTHER" id="PTHR43272">
    <property type="entry name" value="LONG-CHAIN-FATTY-ACID--COA LIGASE"/>
    <property type="match status" value="1"/>
</dbReference>
<comment type="caution">
    <text evidence="3">The sequence shown here is derived from an EMBL/GenBank/DDBJ whole genome shotgun (WGS) entry which is preliminary data.</text>
</comment>
<dbReference type="InterPro" id="IPR020845">
    <property type="entry name" value="AMP-binding_CS"/>
</dbReference>
<dbReference type="VEuPathDB" id="TriTrypDB:TcCLB.510943.33"/>
<dbReference type="Proteomes" id="UP000246121">
    <property type="component" value="Unassembled WGS sequence"/>
</dbReference>
<dbReference type="PANTHER" id="PTHR43272:SF105">
    <property type="entry name" value="ACYL COA SYNTHETASE, PUTATIVE-RELATED"/>
    <property type="match status" value="1"/>
</dbReference>
<dbReference type="GO" id="GO:0016020">
    <property type="term" value="C:membrane"/>
    <property type="evidence" value="ECO:0007669"/>
    <property type="project" value="TreeGrafter"/>
</dbReference>
<accession>A0A2V2V5X7</accession>
<dbReference type="VEuPathDB" id="TriTrypDB:TcCLB.503575.50"/>
<dbReference type="VEuPathDB" id="TriTrypDB:C4B63_47g115"/>
<feature type="domain" description="AMP-dependent synthetase/ligase" evidence="1">
    <location>
        <begin position="113"/>
        <end position="524"/>
    </location>
</feature>
<dbReference type="Pfam" id="PF00501">
    <property type="entry name" value="AMP-binding"/>
    <property type="match status" value="1"/>
</dbReference>
<evidence type="ECO:0000259" key="1">
    <source>
        <dbReference type="Pfam" id="PF00501"/>
    </source>
</evidence>
<dbReference type="VEuPathDB" id="TriTrypDB:TcYC6_0084380"/>
<dbReference type="VEuPathDB" id="TriTrypDB:TCDM_11993"/>
<dbReference type="VEuPathDB" id="TriTrypDB:TcG_07452"/>